<dbReference type="AlphaFoldDB" id="E0VFS7"/>
<feature type="coiled-coil region" evidence="5">
    <location>
        <begin position="163"/>
        <end position="197"/>
    </location>
</feature>
<dbReference type="Pfam" id="PF24161">
    <property type="entry name" value="CCDC39"/>
    <property type="match status" value="1"/>
</dbReference>
<sequence>MENVLKDLGWGDGFKIPVANAENKALEVEFQKKQKDKEILKSIVDDVNERLLGMKKHLINVQKQIEVNENLIFANNTQKESEETLVKLAKINDTSLSNDIKKIKKEHENILERHNSIQNEINKTLQRVDKLNVTIKWDKDALLAWNEEMSRGDDDTFMLEKFKKEDEAKFNELELKRQNLGREVENKKNKLIILKNDILAIEISLDKTAQMFRREHSERRVLVQQWEGSVRLLKQKDEDINTVAEEIRNLKSVAKDRLRDLEEQKTFFENEQKNNKEMEKDIDDLNVEITENKENIKLLEQIIAEENDKIETLKTILCTTATQFQKERVKYKGIIKEIETKNLAIEEIKIKIENFKKEYDNLKTKGLTVKEKAIHLEKLLKDEEKHVEKNLCEFKKLDELMHQVMQQISELRSGEKAQMMDMNRIESCKASKVKLIAKLKMELSRQKEILYNMDFAYMEKDIQLNRLLSIVKDEDSEKYEKRYAELEEIHTKLVATNNLLNKEVVRLEEDMRRLAIDLQGDSKEQDYLKNKRQENVLFVECGQKQLKALRAQNQNKQVDINLLKLRVKQAEKAIDKVGGKVFCLEKQKLEIEQVMKEREIEIKTMRDILNVRKRVLGEQAASLNARINIARVKVENQKNKYEITLIKLGKDENGEPLSVSNMKIREAQEKFEIQEMGDKLDAKVKKAEKEILAMENTLRIVNATNKAFKNNLQSIEENSPEYLEKEELEKTHAELLQEYRREKAALASLDIITVSLEKEYQEKLDTEAGIINYWREKDEEALETDKELKDQEEKLQRAEKHLKKLVKEIRGTTSPKFQTMEEKDIELRELMEQNEFGLQQLAELIAKTFDIGPVAIRYLTEKGITLPMIKSPGGSSRRSSNSSLPSPCLSSISAKSVDSSSRKTSSCLITPSVITLDSAKLSKNNKKQNKIIIIIIIIIILQKKKKKLKFFKIFRFE</sequence>
<accession>E0VFS7</accession>
<feature type="coiled-coil region" evidence="5">
    <location>
        <begin position="546"/>
        <end position="573"/>
    </location>
</feature>
<dbReference type="CTD" id="8236625"/>
<keyword evidence="9" id="KW-1185">Reference proteome</keyword>
<dbReference type="VEuPathDB" id="VectorBase:PHUM165840"/>
<dbReference type="FunCoup" id="E0VFS7">
    <property type="interactions" value="113"/>
</dbReference>
<keyword evidence="3 5" id="KW-0175">Coiled coil</keyword>
<dbReference type="Proteomes" id="UP000009046">
    <property type="component" value="Unassembled WGS sequence"/>
</dbReference>
<evidence type="ECO:0000256" key="5">
    <source>
        <dbReference type="SAM" id="Coils"/>
    </source>
</evidence>
<dbReference type="HOGENOM" id="CLU_009793_2_0_1"/>
<dbReference type="EnsemblMetazoa" id="PHUM165840-RA">
    <property type="protein sequence ID" value="PHUM165840-PA"/>
    <property type="gene ID" value="PHUM165840"/>
</dbReference>
<dbReference type="GO" id="GO:0060287">
    <property type="term" value="P:epithelial cilium movement involved in determination of left/right asymmetry"/>
    <property type="evidence" value="ECO:0007669"/>
    <property type="project" value="TreeGrafter"/>
</dbReference>
<comment type="similarity">
    <text evidence="1">Belongs to the CCDC39 family.</text>
</comment>
<feature type="coiled-coil region" evidence="5">
    <location>
        <begin position="233"/>
        <end position="365"/>
    </location>
</feature>
<dbReference type="PANTHER" id="PTHR18962">
    <property type="entry name" value="COILED-COIL DOMAIN-CONTAINING PROTEIN 39"/>
    <property type="match status" value="1"/>
</dbReference>
<dbReference type="GO" id="GO:0060285">
    <property type="term" value="P:cilium-dependent cell motility"/>
    <property type="evidence" value="ECO:0007669"/>
    <property type="project" value="TreeGrafter"/>
</dbReference>
<dbReference type="EMBL" id="AAZO01008554">
    <property type="status" value="NOT_ANNOTATED_CDS"/>
    <property type="molecule type" value="Genomic_DNA"/>
</dbReference>
<evidence type="ECO:0000256" key="6">
    <source>
        <dbReference type="SAM" id="MobiDB-lite"/>
    </source>
</evidence>
<dbReference type="GeneID" id="8236625"/>
<dbReference type="KEGG" id="phu:Phum_PHUM165840"/>
<comment type="function">
    <text evidence="4">Required for assembly of dynein regulatory complex (DRC) and inner dynein arm (IDA) complexes, which are responsible for ciliary beat regulation, thereby playing a central role in motility in cilia and flagella. Probably acts together with CCDC40 to form a molecular ruler that determines the 96 nanometer (nm) repeat length and arrangements of components in cilia and flagella. Not required for outer dynein arm complexes assembly.</text>
</comment>
<dbReference type="GO" id="GO:0036159">
    <property type="term" value="P:inner dynein arm assembly"/>
    <property type="evidence" value="ECO:0007669"/>
    <property type="project" value="InterPro"/>
</dbReference>
<gene>
    <name evidence="8" type="primary">8236625</name>
    <name evidence="7" type="ORF">Phum_PHUM165840</name>
</gene>
<dbReference type="STRING" id="121224.E0VFS7"/>
<evidence type="ECO:0000256" key="1">
    <source>
        <dbReference type="ARBA" id="ARBA00005805"/>
    </source>
</evidence>
<protein>
    <recommendedName>
        <fullName evidence="2">Coiled-coil domain-containing protein 39</fullName>
    </recommendedName>
</protein>
<dbReference type="PANTHER" id="PTHR18962:SF0">
    <property type="entry name" value="COILED-COIL DOMAIN-CONTAINING PROTEIN 39"/>
    <property type="match status" value="1"/>
</dbReference>
<reference evidence="7" key="2">
    <citation type="submission" date="2007-04" db="EMBL/GenBank/DDBJ databases">
        <title>The genome of the human body louse.</title>
        <authorList>
            <consortium name="The Human Body Louse Genome Consortium"/>
            <person name="Kirkness E."/>
            <person name="Walenz B."/>
            <person name="Hass B."/>
            <person name="Bruggner R."/>
            <person name="Strausberg R."/>
        </authorList>
    </citation>
    <scope>NUCLEOTIDE SEQUENCE</scope>
    <source>
        <strain evidence="7">USDA</strain>
    </source>
</reference>
<evidence type="ECO:0000313" key="7">
    <source>
        <dbReference type="EMBL" id="EEB12233.1"/>
    </source>
</evidence>
<dbReference type="eggNOG" id="ENOG502QS0D">
    <property type="taxonomic scope" value="Eukaryota"/>
</dbReference>
<feature type="coiled-coil region" evidence="5">
    <location>
        <begin position="677"/>
        <end position="745"/>
    </location>
</feature>
<reference evidence="7" key="1">
    <citation type="submission" date="2007-04" db="EMBL/GenBank/DDBJ databases">
        <title>Annotation of Pediculus humanus corporis strain USDA.</title>
        <authorList>
            <person name="Kirkness E."/>
            <person name="Hannick L."/>
            <person name="Hass B."/>
            <person name="Bruggner R."/>
            <person name="Lawson D."/>
            <person name="Bidwell S."/>
            <person name="Joardar V."/>
            <person name="Caler E."/>
            <person name="Walenz B."/>
            <person name="Inman J."/>
            <person name="Schobel S."/>
            <person name="Galinsky K."/>
            <person name="Amedeo P."/>
            <person name="Strausberg R."/>
        </authorList>
    </citation>
    <scope>NUCLEOTIDE SEQUENCE</scope>
    <source>
        <strain evidence="7">USDA</strain>
    </source>
</reference>
<dbReference type="GO" id="GO:0005930">
    <property type="term" value="C:axoneme"/>
    <property type="evidence" value="ECO:0007669"/>
    <property type="project" value="InterPro"/>
</dbReference>
<dbReference type="OMA" id="NSKNCDE"/>
<evidence type="ECO:0000313" key="8">
    <source>
        <dbReference type="EnsemblMetazoa" id="PHUM165840-PA"/>
    </source>
</evidence>
<name>E0VFS7_PEDHC</name>
<evidence type="ECO:0000256" key="4">
    <source>
        <dbReference type="ARBA" id="ARBA00045182"/>
    </source>
</evidence>
<dbReference type="EMBL" id="DS235124">
    <property type="protein sequence ID" value="EEB12233.1"/>
    <property type="molecule type" value="Genomic_DNA"/>
</dbReference>
<feature type="coiled-coil region" evidence="5">
    <location>
        <begin position="781"/>
        <end position="847"/>
    </location>
</feature>
<dbReference type="InParanoid" id="E0VFS7"/>
<evidence type="ECO:0000256" key="2">
    <source>
        <dbReference type="ARBA" id="ARBA00016725"/>
    </source>
</evidence>
<dbReference type="OrthoDB" id="420518at2759"/>
<organism>
    <name type="scientific">Pediculus humanus subsp. corporis</name>
    <name type="common">Body louse</name>
    <dbReference type="NCBI Taxonomy" id="121224"/>
    <lineage>
        <taxon>Eukaryota</taxon>
        <taxon>Metazoa</taxon>
        <taxon>Ecdysozoa</taxon>
        <taxon>Arthropoda</taxon>
        <taxon>Hexapoda</taxon>
        <taxon>Insecta</taxon>
        <taxon>Pterygota</taxon>
        <taxon>Neoptera</taxon>
        <taxon>Paraneoptera</taxon>
        <taxon>Psocodea</taxon>
        <taxon>Troctomorpha</taxon>
        <taxon>Phthiraptera</taxon>
        <taxon>Anoplura</taxon>
        <taxon>Pediculidae</taxon>
        <taxon>Pediculus</taxon>
    </lineage>
</organism>
<dbReference type="RefSeq" id="XP_002424971.1">
    <property type="nucleotide sequence ID" value="XM_002424926.1"/>
</dbReference>
<proteinExistence type="inferred from homology"/>
<feature type="region of interest" description="Disordered" evidence="6">
    <location>
        <begin position="869"/>
        <end position="893"/>
    </location>
</feature>
<feature type="compositionally biased region" description="Low complexity" evidence="6">
    <location>
        <begin position="871"/>
        <end position="893"/>
    </location>
</feature>
<dbReference type="InterPro" id="IPR033290">
    <property type="entry name" value="CCDC39"/>
</dbReference>
<reference evidence="8" key="3">
    <citation type="submission" date="2020-05" db="UniProtKB">
        <authorList>
            <consortium name="EnsemblMetazoa"/>
        </authorList>
    </citation>
    <scope>IDENTIFICATION</scope>
    <source>
        <strain evidence="8">USDA</strain>
    </source>
</reference>
<evidence type="ECO:0000313" key="9">
    <source>
        <dbReference type="Proteomes" id="UP000009046"/>
    </source>
</evidence>
<evidence type="ECO:0000256" key="3">
    <source>
        <dbReference type="ARBA" id="ARBA00023054"/>
    </source>
</evidence>
<dbReference type="GO" id="GO:0005576">
    <property type="term" value="C:extracellular region"/>
    <property type="evidence" value="ECO:0007669"/>
    <property type="project" value="GOC"/>
</dbReference>